<dbReference type="Proteomes" id="UP001318860">
    <property type="component" value="Unassembled WGS sequence"/>
</dbReference>
<protein>
    <submittedName>
        <fullName evidence="3">Uncharacterized protein</fullName>
    </submittedName>
</protein>
<dbReference type="PANTHER" id="PTHR21450:SF43">
    <property type="entry name" value="DUF630 FAMILY PROTEIN"/>
    <property type="match status" value="1"/>
</dbReference>
<comment type="caution">
    <text evidence="3">The sequence shown here is derived from an EMBL/GenBank/DDBJ whole genome shotgun (WGS) entry which is preliminary data.</text>
</comment>
<accession>A0ABR0WUA3</accession>
<feature type="domain" description="DUF632" evidence="1">
    <location>
        <begin position="398"/>
        <end position="499"/>
    </location>
</feature>
<feature type="domain" description="DUF632" evidence="1">
    <location>
        <begin position="522"/>
        <end position="729"/>
    </location>
</feature>
<reference evidence="3 4" key="1">
    <citation type="journal article" date="2021" name="Comput. Struct. Biotechnol. J.">
        <title>De novo genome assembly of the potent medicinal plant Rehmannia glutinosa using nanopore technology.</title>
        <authorList>
            <person name="Ma L."/>
            <person name="Dong C."/>
            <person name="Song C."/>
            <person name="Wang X."/>
            <person name="Zheng X."/>
            <person name="Niu Y."/>
            <person name="Chen S."/>
            <person name="Feng W."/>
        </authorList>
    </citation>
    <scope>NUCLEOTIDE SEQUENCE [LARGE SCALE GENOMIC DNA]</scope>
    <source>
        <strain evidence="3">DH-2019</strain>
    </source>
</reference>
<dbReference type="EMBL" id="JABTTQ020000008">
    <property type="protein sequence ID" value="KAK6150785.1"/>
    <property type="molecule type" value="Genomic_DNA"/>
</dbReference>
<evidence type="ECO:0000259" key="1">
    <source>
        <dbReference type="Pfam" id="PF04782"/>
    </source>
</evidence>
<sequence length="861" mass="98216">MKGSREGQSECKCNPILELHGSDEDTFQPTPTTFLLVKMGCRLSKIDSDLVKFCSERKELIRAARDSRYSLAFAHMLYFRILQNVEMELKNFMEEALVIYSNSASDAGLDHQTVAAVSENSSLESNNNEEDDDLVTLTDYVHVGLNTSEPPTENVSGQVRPSDYYAATNARFFQHESGEPHHYVMDFPSNHVWNYQTHFSRPSSPRHHEISTWDYINPFNFVEDTFPNFYIQDSYETGFVSNDMDLREMMERDGIPDLEDELDDPVMEGTSDEEYLEMNEDLDECLYEAAALRDGHDVYPDQTKEVRCPIDGLTNIKNEKIDGIAKEDLESGFSSSASESLKVGEIKESETCYGEQESFQNEMQKSETCGRQHSPSQTDEIVVEFMSKMFVNSSRDIQEVLNEIKDASDNIIMHGTDISKMLGPYQPGVPLTKGLSCPSCIEGMAASSRETSSRRSIDRMLKMAKDASENVENDTFCNLPLTLEKLCIWENKLYEEVKVIPMFWLLLGLDYQEHSNSDAASVMNEEKLRENFDKVWRKMKKLDDKGAESSKVDASQLSLKRLTPRINVSISTVEGIARRTHKIRDEELQPQLCELIQRLHRMWKLMFEAHRQQVQAIIKVQANFEISCTTSDSSLRATQKLEAEILKLGTAFSDWIKSHRAFAGLLKNWLAKFFLQEPGEAPEENSSGSPRSLSTPAVFAICNDWHNAVERVSETDVLLALNNLKQLLHQLCQNLHEERHQRLKIEYLSSYHEKKIRKFCMESGVDWVQCASFIREADSTGTYETGFSSLHALYVSLRPIRIKLREANAKHEQVMKRANAAAANILQDGLAPLLEALESFSWEMFKAFEQVRIPNEASAQE</sequence>
<organism evidence="3 4">
    <name type="scientific">Rehmannia glutinosa</name>
    <name type="common">Chinese foxglove</name>
    <dbReference type="NCBI Taxonomy" id="99300"/>
    <lineage>
        <taxon>Eukaryota</taxon>
        <taxon>Viridiplantae</taxon>
        <taxon>Streptophyta</taxon>
        <taxon>Embryophyta</taxon>
        <taxon>Tracheophyta</taxon>
        <taxon>Spermatophyta</taxon>
        <taxon>Magnoliopsida</taxon>
        <taxon>eudicotyledons</taxon>
        <taxon>Gunneridae</taxon>
        <taxon>Pentapetalae</taxon>
        <taxon>asterids</taxon>
        <taxon>lamiids</taxon>
        <taxon>Lamiales</taxon>
        <taxon>Orobanchaceae</taxon>
        <taxon>Rehmannieae</taxon>
        <taxon>Rehmannia</taxon>
    </lineage>
</organism>
<evidence type="ECO:0000259" key="2">
    <source>
        <dbReference type="Pfam" id="PF04783"/>
    </source>
</evidence>
<evidence type="ECO:0000313" key="4">
    <source>
        <dbReference type="Proteomes" id="UP001318860"/>
    </source>
</evidence>
<dbReference type="Pfam" id="PF04782">
    <property type="entry name" value="DUF632"/>
    <property type="match status" value="2"/>
</dbReference>
<name>A0ABR0WUA3_REHGL</name>
<dbReference type="InterPro" id="IPR006867">
    <property type="entry name" value="DUF632"/>
</dbReference>
<keyword evidence="4" id="KW-1185">Reference proteome</keyword>
<dbReference type="Pfam" id="PF04783">
    <property type="entry name" value="DUF630"/>
    <property type="match status" value="1"/>
</dbReference>
<gene>
    <name evidence="3" type="ORF">DH2020_015717</name>
</gene>
<evidence type="ECO:0000313" key="3">
    <source>
        <dbReference type="EMBL" id="KAK6150785.1"/>
    </source>
</evidence>
<feature type="domain" description="DUF630" evidence="2">
    <location>
        <begin position="39"/>
        <end position="95"/>
    </location>
</feature>
<dbReference type="PANTHER" id="PTHR21450">
    <property type="entry name" value="PROTEIN ALTERED PHOSPHATE STARVATION RESPONSE 1"/>
    <property type="match status" value="1"/>
</dbReference>
<proteinExistence type="predicted"/>
<dbReference type="InterPro" id="IPR006868">
    <property type="entry name" value="DUF630"/>
</dbReference>